<dbReference type="PANTHER" id="PTHR47947:SF25">
    <property type="entry name" value="DIMETHYLNONATRIENE SYNTHASE"/>
    <property type="match status" value="1"/>
</dbReference>
<dbReference type="SUPFAM" id="SSF48264">
    <property type="entry name" value="Cytochrome P450"/>
    <property type="match status" value="1"/>
</dbReference>
<keyword evidence="2" id="KW-0349">Heme</keyword>
<dbReference type="InterPro" id="IPR036396">
    <property type="entry name" value="Cyt_P450_sf"/>
</dbReference>
<evidence type="ECO:0000256" key="2">
    <source>
        <dbReference type="ARBA" id="ARBA00022617"/>
    </source>
</evidence>
<evidence type="ECO:0000313" key="7">
    <source>
        <dbReference type="EMBL" id="KAK8546109.1"/>
    </source>
</evidence>
<organism evidence="7 8">
    <name type="scientific">Hibiscus sabdariffa</name>
    <name type="common">roselle</name>
    <dbReference type="NCBI Taxonomy" id="183260"/>
    <lineage>
        <taxon>Eukaryota</taxon>
        <taxon>Viridiplantae</taxon>
        <taxon>Streptophyta</taxon>
        <taxon>Embryophyta</taxon>
        <taxon>Tracheophyta</taxon>
        <taxon>Spermatophyta</taxon>
        <taxon>Magnoliopsida</taxon>
        <taxon>eudicotyledons</taxon>
        <taxon>Gunneridae</taxon>
        <taxon>Pentapetalae</taxon>
        <taxon>rosids</taxon>
        <taxon>malvids</taxon>
        <taxon>Malvales</taxon>
        <taxon>Malvaceae</taxon>
        <taxon>Malvoideae</taxon>
        <taxon>Hibiscus</taxon>
    </lineage>
</organism>
<comment type="caution">
    <text evidence="7">The sequence shown here is derived from an EMBL/GenBank/DDBJ whole genome shotgun (WGS) entry which is preliminary data.</text>
</comment>
<accession>A0ABR2DTJ0</accession>
<dbReference type="InterPro" id="IPR050651">
    <property type="entry name" value="Plant_Cytochrome_P450_Monoox"/>
</dbReference>
<gene>
    <name evidence="7" type="ORF">V6N12_026912</name>
</gene>
<protein>
    <recommendedName>
        <fullName evidence="9">Cytochrome P450</fullName>
    </recommendedName>
</protein>
<dbReference type="Proteomes" id="UP001472677">
    <property type="component" value="Unassembled WGS sequence"/>
</dbReference>
<keyword evidence="3" id="KW-0479">Metal-binding</keyword>
<evidence type="ECO:0000256" key="5">
    <source>
        <dbReference type="ARBA" id="ARBA00023004"/>
    </source>
</evidence>
<sequence>MVDKHGPLYSLKLGAHWVLVVSSWEIAMDCFTTNDLTLATRASIADGWLMGYNNAIFALVPYGEYWREIRNMVTDELLSSHRL</sequence>
<evidence type="ECO:0000313" key="8">
    <source>
        <dbReference type="Proteomes" id="UP001472677"/>
    </source>
</evidence>
<proteinExistence type="inferred from homology"/>
<keyword evidence="5" id="KW-0408">Iron</keyword>
<dbReference type="PANTHER" id="PTHR47947">
    <property type="entry name" value="CYTOCHROME P450 82C3-RELATED"/>
    <property type="match status" value="1"/>
</dbReference>
<keyword evidence="4" id="KW-0560">Oxidoreductase</keyword>
<evidence type="ECO:0000256" key="4">
    <source>
        <dbReference type="ARBA" id="ARBA00023002"/>
    </source>
</evidence>
<evidence type="ECO:0000256" key="1">
    <source>
        <dbReference type="ARBA" id="ARBA00010617"/>
    </source>
</evidence>
<keyword evidence="6" id="KW-0503">Monooxygenase</keyword>
<evidence type="ECO:0000256" key="6">
    <source>
        <dbReference type="ARBA" id="ARBA00023033"/>
    </source>
</evidence>
<dbReference type="EMBL" id="JBBPBM010000023">
    <property type="protein sequence ID" value="KAK8546109.1"/>
    <property type="molecule type" value="Genomic_DNA"/>
</dbReference>
<dbReference type="Gene3D" id="1.10.630.10">
    <property type="entry name" value="Cytochrome P450"/>
    <property type="match status" value="1"/>
</dbReference>
<name>A0ABR2DTJ0_9ROSI</name>
<comment type="similarity">
    <text evidence="1">Belongs to the cytochrome P450 family.</text>
</comment>
<reference evidence="7 8" key="1">
    <citation type="journal article" date="2024" name="G3 (Bethesda)">
        <title>Genome assembly of Hibiscus sabdariffa L. provides insights into metabolisms of medicinal natural products.</title>
        <authorList>
            <person name="Kim T."/>
        </authorList>
    </citation>
    <scope>NUCLEOTIDE SEQUENCE [LARGE SCALE GENOMIC DNA]</scope>
    <source>
        <strain evidence="7">TK-2024</strain>
        <tissue evidence="7">Old leaves</tissue>
    </source>
</reference>
<evidence type="ECO:0000256" key="3">
    <source>
        <dbReference type="ARBA" id="ARBA00022723"/>
    </source>
</evidence>
<evidence type="ECO:0008006" key="9">
    <source>
        <dbReference type="Google" id="ProtNLM"/>
    </source>
</evidence>
<keyword evidence="8" id="KW-1185">Reference proteome</keyword>